<dbReference type="GO" id="GO:0030042">
    <property type="term" value="P:actin filament depolymerization"/>
    <property type="evidence" value="ECO:0007669"/>
    <property type="project" value="InterPro"/>
</dbReference>
<dbReference type="STRING" id="13706.A0A1X2HIH0"/>
<reference evidence="7 8" key="1">
    <citation type="submission" date="2016-07" db="EMBL/GenBank/DDBJ databases">
        <title>Pervasive Adenine N6-methylation of Active Genes in Fungi.</title>
        <authorList>
            <consortium name="DOE Joint Genome Institute"/>
            <person name="Mondo S.J."/>
            <person name="Dannebaum R.O."/>
            <person name="Kuo R.C."/>
            <person name="Labutti K."/>
            <person name="Haridas S."/>
            <person name="Kuo A."/>
            <person name="Salamov A."/>
            <person name="Ahrendt S.R."/>
            <person name="Lipzen A."/>
            <person name="Sullivan W."/>
            <person name="Andreopoulos W.B."/>
            <person name="Clum A."/>
            <person name="Lindquist E."/>
            <person name="Daum C."/>
            <person name="Ramamoorthy G.K."/>
            <person name="Gryganskyi A."/>
            <person name="Culley D."/>
            <person name="Magnuson J.K."/>
            <person name="James T.Y."/>
            <person name="O'Malley M.A."/>
            <person name="Stajich J.E."/>
            <person name="Spatafora J.W."/>
            <person name="Visel A."/>
            <person name="Grigoriev I.V."/>
        </authorList>
    </citation>
    <scope>NUCLEOTIDE SEQUENCE [LARGE SCALE GENOMIC DNA]</scope>
    <source>
        <strain evidence="7 8">NRRL 2496</strain>
    </source>
</reference>
<accession>A0A1X2HIH0</accession>
<evidence type="ECO:0000256" key="2">
    <source>
        <dbReference type="ARBA" id="ARBA00006844"/>
    </source>
</evidence>
<dbReference type="InterPro" id="IPR017904">
    <property type="entry name" value="ADF/Cofilin"/>
</dbReference>
<name>A0A1X2HIH0_SYNRA</name>
<evidence type="ECO:0000256" key="5">
    <source>
        <dbReference type="ARBA" id="ARBA00032427"/>
    </source>
</evidence>
<dbReference type="OrthoDB" id="10249245at2759"/>
<dbReference type="Gene3D" id="3.40.20.10">
    <property type="entry name" value="Severin"/>
    <property type="match status" value="1"/>
</dbReference>
<dbReference type="PANTHER" id="PTHR11913">
    <property type="entry name" value="COFILIN-RELATED"/>
    <property type="match status" value="1"/>
</dbReference>
<comment type="caution">
    <text evidence="7">The sequence shown here is derived from an EMBL/GenBank/DDBJ whole genome shotgun (WGS) entry which is preliminary data.</text>
</comment>
<dbReference type="OMA" id="ITFYSWS"/>
<dbReference type="InterPro" id="IPR029006">
    <property type="entry name" value="ADF-H/Gelsolin-like_dom_sf"/>
</dbReference>
<dbReference type="InterPro" id="IPR002108">
    <property type="entry name" value="ADF-H"/>
</dbReference>
<dbReference type="SMART" id="SM00102">
    <property type="entry name" value="ADF"/>
    <property type="match status" value="1"/>
</dbReference>
<evidence type="ECO:0000256" key="4">
    <source>
        <dbReference type="ARBA" id="ARBA00023203"/>
    </source>
</evidence>
<evidence type="ECO:0000259" key="6">
    <source>
        <dbReference type="PROSITE" id="PS51263"/>
    </source>
</evidence>
<keyword evidence="4" id="KW-0009">Actin-binding</keyword>
<dbReference type="GO" id="GO:0015629">
    <property type="term" value="C:actin cytoskeleton"/>
    <property type="evidence" value="ECO:0007669"/>
    <property type="project" value="InterPro"/>
</dbReference>
<dbReference type="FunCoup" id="A0A1X2HIH0">
    <property type="interactions" value="169"/>
</dbReference>
<organism evidence="7 8">
    <name type="scientific">Syncephalastrum racemosum</name>
    <name type="common">Filamentous fungus</name>
    <dbReference type="NCBI Taxonomy" id="13706"/>
    <lineage>
        <taxon>Eukaryota</taxon>
        <taxon>Fungi</taxon>
        <taxon>Fungi incertae sedis</taxon>
        <taxon>Mucoromycota</taxon>
        <taxon>Mucoromycotina</taxon>
        <taxon>Mucoromycetes</taxon>
        <taxon>Mucorales</taxon>
        <taxon>Syncephalastraceae</taxon>
        <taxon>Syncephalastrum</taxon>
    </lineage>
</organism>
<evidence type="ECO:0000313" key="8">
    <source>
        <dbReference type="Proteomes" id="UP000242180"/>
    </source>
</evidence>
<dbReference type="SUPFAM" id="SSF55753">
    <property type="entry name" value="Actin depolymerizing proteins"/>
    <property type="match status" value="1"/>
</dbReference>
<feature type="domain" description="ADF-H" evidence="6">
    <location>
        <begin position="2"/>
        <end position="135"/>
    </location>
</feature>
<dbReference type="CDD" id="cd11286">
    <property type="entry name" value="ADF_cofilin_like"/>
    <property type="match status" value="1"/>
</dbReference>
<dbReference type="Proteomes" id="UP000242180">
    <property type="component" value="Unassembled WGS sequence"/>
</dbReference>
<dbReference type="InParanoid" id="A0A1X2HIH0"/>
<evidence type="ECO:0000313" key="7">
    <source>
        <dbReference type="EMBL" id="ORY98871.1"/>
    </source>
</evidence>
<dbReference type="GO" id="GO:0016363">
    <property type="term" value="C:nuclear matrix"/>
    <property type="evidence" value="ECO:0007669"/>
    <property type="project" value="UniProtKB-SubCell"/>
</dbReference>
<dbReference type="AlphaFoldDB" id="A0A1X2HIH0"/>
<dbReference type="GO" id="GO:0003779">
    <property type="term" value="F:actin binding"/>
    <property type="evidence" value="ECO:0007669"/>
    <property type="project" value="UniProtKB-KW"/>
</dbReference>
<sequence length="138" mass="15838">MSSGVAVNPECLEKYQDLKLRKKYNYIIFKLSDDLKEIVVDEAGEKAEYDDFIEKLPDTEPRYAVYDFEYEKEGAGVRNKITFYSWVPDNAKVKQKMLFASSKDALRKQLVGIAIEIQGTDASEVEREVVLEKAKRSA</sequence>
<proteinExistence type="inferred from homology"/>
<comment type="similarity">
    <text evidence="2">Belongs to the actin-binding proteins ADF family.</text>
</comment>
<comment type="subcellular location">
    <subcellularLocation>
        <location evidence="1">Nucleus matrix</location>
    </subcellularLocation>
</comment>
<keyword evidence="8" id="KW-1185">Reference proteome</keyword>
<gene>
    <name evidence="7" type="ORF">BCR43DRAFT_503645</name>
</gene>
<evidence type="ECO:0000256" key="3">
    <source>
        <dbReference type="ARBA" id="ARBA00015630"/>
    </source>
</evidence>
<evidence type="ECO:0000256" key="1">
    <source>
        <dbReference type="ARBA" id="ARBA00004109"/>
    </source>
</evidence>
<dbReference type="Pfam" id="PF00241">
    <property type="entry name" value="Cofilin_ADF"/>
    <property type="match status" value="1"/>
</dbReference>
<dbReference type="PROSITE" id="PS51263">
    <property type="entry name" value="ADF_H"/>
    <property type="match status" value="1"/>
</dbReference>
<dbReference type="EMBL" id="MCGN01000003">
    <property type="protein sequence ID" value="ORY98871.1"/>
    <property type="molecule type" value="Genomic_DNA"/>
</dbReference>
<protein>
    <recommendedName>
        <fullName evidence="3">Cofilin</fullName>
    </recommendedName>
    <alternativeName>
        <fullName evidence="5">Actin-depolymerizing factor 1</fullName>
    </alternativeName>
</protein>